<evidence type="ECO:0000313" key="2">
    <source>
        <dbReference type="EMBL" id="KAK8956285.1"/>
    </source>
</evidence>
<gene>
    <name evidence="2" type="ORF">KSP40_PGU008553</name>
</gene>
<proteinExistence type="predicted"/>
<reference evidence="2 3" key="1">
    <citation type="journal article" date="2022" name="Nat. Plants">
        <title>Genomes of leafy and leafless Platanthera orchids illuminate the evolution of mycoheterotrophy.</title>
        <authorList>
            <person name="Li M.H."/>
            <person name="Liu K.W."/>
            <person name="Li Z."/>
            <person name="Lu H.C."/>
            <person name="Ye Q.L."/>
            <person name="Zhang D."/>
            <person name="Wang J.Y."/>
            <person name="Li Y.F."/>
            <person name="Zhong Z.M."/>
            <person name="Liu X."/>
            <person name="Yu X."/>
            <person name="Liu D.K."/>
            <person name="Tu X.D."/>
            <person name="Liu B."/>
            <person name="Hao Y."/>
            <person name="Liao X.Y."/>
            <person name="Jiang Y.T."/>
            <person name="Sun W.H."/>
            <person name="Chen J."/>
            <person name="Chen Y.Q."/>
            <person name="Ai Y."/>
            <person name="Zhai J.W."/>
            <person name="Wu S.S."/>
            <person name="Zhou Z."/>
            <person name="Hsiao Y.Y."/>
            <person name="Wu W.L."/>
            <person name="Chen Y.Y."/>
            <person name="Lin Y.F."/>
            <person name="Hsu J.L."/>
            <person name="Li C.Y."/>
            <person name="Wang Z.W."/>
            <person name="Zhao X."/>
            <person name="Zhong W.Y."/>
            <person name="Ma X.K."/>
            <person name="Ma L."/>
            <person name="Huang J."/>
            <person name="Chen G.Z."/>
            <person name="Huang M.Z."/>
            <person name="Huang L."/>
            <person name="Peng D.H."/>
            <person name="Luo Y.B."/>
            <person name="Zou S.Q."/>
            <person name="Chen S.P."/>
            <person name="Lan S."/>
            <person name="Tsai W.C."/>
            <person name="Van de Peer Y."/>
            <person name="Liu Z.J."/>
        </authorList>
    </citation>
    <scope>NUCLEOTIDE SEQUENCE [LARGE SCALE GENOMIC DNA]</scope>
    <source>
        <strain evidence="2">Lor288</strain>
    </source>
</reference>
<dbReference type="InterPro" id="IPR008586">
    <property type="entry name" value="DUF868_pln"/>
</dbReference>
<keyword evidence="3" id="KW-1185">Reference proteome</keyword>
<organism evidence="2 3">
    <name type="scientific">Platanthera guangdongensis</name>
    <dbReference type="NCBI Taxonomy" id="2320717"/>
    <lineage>
        <taxon>Eukaryota</taxon>
        <taxon>Viridiplantae</taxon>
        <taxon>Streptophyta</taxon>
        <taxon>Embryophyta</taxon>
        <taxon>Tracheophyta</taxon>
        <taxon>Spermatophyta</taxon>
        <taxon>Magnoliopsida</taxon>
        <taxon>Liliopsida</taxon>
        <taxon>Asparagales</taxon>
        <taxon>Orchidaceae</taxon>
        <taxon>Orchidoideae</taxon>
        <taxon>Orchideae</taxon>
        <taxon>Orchidinae</taxon>
        <taxon>Platanthera</taxon>
    </lineage>
</organism>
<name>A0ABR2M1D1_9ASPA</name>
<protein>
    <submittedName>
        <fullName evidence="2">Uncharacterized protein</fullName>
    </submittedName>
</protein>
<sequence>MLESSPVQVFWDVHDWLFGGLAMGHTLFIFLRWCARVLLYVLHVEGGLRLWRWRGCGFDMVDLKSEKDRSSSTTEIDRQLVNSDGSMLNFITVAFGELPPGGRLIQPGPSTRMVEGSERVYSKSVVSIILNTTLISGEMNQLPCSAKNKLAELEKASAIFLCQLACTAGLGFQAFIKWEKTIEDGHDQGGVCCARRDSIQKGTKQPKRYTTNSNSQVARARGRSVAE</sequence>
<dbReference type="EMBL" id="JBBWWR010000013">
    <property type="protein sequence ID" value="KAK8956285.1"/>
    <property type="molecule type" value="Genomic_DNA"/>
</dbReference>
<dbReference type="Pfam" id="PF05910">
    <property type="entry name" value="DUF868"/>
    <property type="match status" value="1"/>
</dbReference>
<feature type="compositionally biased region" description="Polar residues" evidence="1">
    <location>
        <begin position="202"/>
        <end position="217"/>
    </location>
</feature>
<evidence type="ECO:0000313" key="3">
    <source>
        <dbReference type="Proteomes" id="UP001412067"/>
    </source>
</evidence>
<evidence type="ECO:0000256" key="1">
    <source>
        <dbReference type="SAM" id="MobiDB-lite"/>
    </source>
</evidence>
<comment type="caution">
    <text evidence="2">The sequence shown here is derived from an EMBL/GenBank/DDBJ whole genome shotgun (WGS) entry which is preliminary data.</text>
</comment>
<feature type="region of interest" description="Disordered" evidence="1">
    <location>
        <begin position="202"/>
        <end position="227"/>
    </location>
</feature>
<accession>A0ABR2M1D1</accession>
<dbReference type="Proteomes" id="UP001412067">
    <property type="component" value="Unassembled WGS sequence"/>
</dbReference>